<feature type="chain" id="PRO_5002045599" evidence="1">
    <location>
        <begin position="20"/>
        <end position="47"/>
    </location>
</feature>
<reference evidence="2" key="1">
    <citation type="submission" date="2014-09" db="EMBL/GenBank/DDBJ databases">
        <authorList>
            <person name="Magalhaes I.L.F."/>
            <person name="Oliveira U."/>
            <person name="Santos F.R."/>
            <person name="Vidigal T.H.D.A."/>
            <person name="Brescovit A.D."/>
            <person name="Santos A.J."/>
        </authorList>
    </citation>
    <scope>NUCLEOTIDE SEQUENCE</scope>
    <source>
        <tissue evidence="2">Shoot tissue taken approximately 20 cm above the soil surface</tissue>
    </source>
</reference>
<keyword evidence="1" id="KW-0732">Signal</keyword>
<reference evidence="2" key="2">
    <citation type="journal article" date="2015" name="Data Brief">
        <title>Shoot transcriptome of the giant reed, Arundo donax.</title>
        <authorList>
            <person name="Barrero R.A."/>
            <person name="Guerrero F.D."/>
            <person name="Moolhuijzen P."/>
            <person name="Goolsby J.A."/>
            <person name="Tidwell J."/>
            <person name="Bellgard S.E."/>
            <person name="Bellgard M.I."/>
        </authorList>
    </citation>
    <scope>NUCLEOTIDE SEQUENCE</scope>
    <source>
        <tissue evidence="2">Shoot tissue taken approximately 20 cm above the soil surface</tissue>
    </source>
</reference>
<organism evidence="2">
    <name type="scientific">Arundo donax</name>
    <name type="common">Giant reed</name>
    <name type="synonym">Donax arundinaceus</name>
    <dbReference type="NCBI Taxonomy" id="35708"/>
    <lineage>
        <taxon>Eukaryota</taxon>
        <taxon>Viridiplantae</taxon>
        <taxon>Streptophyta</taxon>
        <taxon>Embryophyta</taxon>
        <taxon>Tracheophyta</taxon>
        <taxon>Spermatophyta</taxon>
        <taxon>Magnoliopsida</taxon>
        <taxon>Liliopsida</taxon>
        <taxon>Poales</taxon>
        <taxon>Poaceae</taxon>
        <taxon>PACMAD clade</taxon>
        <taxon>Arundinoideae</taxon>
        <taxon>Arundineae</taxon>
        <taxon>Arundo</taxon>
    </lineage>
</organism>
<dbReference type="AlphaFoldDB" id="A0A0A9B0Y0"/>
<sequence>MTNCCCMRLNFLLPYICTAYKTCGSCFCLGRFSSANWQTTLWVLSVT</sequence>
<evidence type="ECO:0000313" key="2">
    <source>
        <dbReference type="EMBL" id="JAD55803.1"/>
    </source>
</evidence>
<accession>A0A0A9B0Y0</accession>
<proteinExistence type="predicted"/>
<dbReference type="EMBL" id="GBRH01242092">
    <property type="protein sequence ID" value="JAD55803.1"/>
    <property type="molecule type" value="Transcribed_RNA"/>
</dbReference>
<feature type="signal peptide" evidence="1">
    <location>
        <begin position="1"/>
        <end position="19"/>
    </location>
</feature>
<evidence type="ECO:0000256" key="1">
    <source>
        <dbReference type="SAM" id="SignalP"/>
    </source>
</evidence>
<protein>
    <submittedName>
        <fullName evidence="2">Uncharacterized protein</fullName>
    </submittedName>
</protein>
<name>A0A0A9B0Y0_ARUDO</name>